<dbReference type="Proteomes" id="UP000320393">
    <property type="component" value="Unassembled WGS sequence"/>
</dbReference>
<proteinExistence type="predicted"/>
<comment type="caution">
    <text evidence="2">The sequence shown here is derived from an EMBL/GenBank/DDBJ whole genome shotgun (WGS) entry which is preliminary data.</text>
</comment>
<evidence type="ECO:0000313" key="3">
    <source>
        <dbReference type="Proteomes" id="UP000320393"/>
    </source>
</evidence>
<feature type="signal peptide" evidence="1">
    <location>
        <begin position="1"/>
        <end position="31"/>
    </location>
</feature>
<dbReference type="AlphaFoldDB" id="A0A537LYU5"/>
<evidence type="ECO:0000256" key="1">
    <source>
        <dbReference type="SAM" id="SignalP"/>
    </source>
</evidence>
<sequence>MTLARVMSRDVGAALALALGALAGAPVEALAAVGEPFSREVAKCDQGNGSVPLQVSWVLTYTYTNAAAPAQADNPNYTGPGASTPQVTEPGFEVCLTWTPTPSVTLFADVTATAPSDSRALISIDRLYLDLPNTLGAKDLRFRIGRDQVSLGPLGLLLNEPDLGSDRDGFQMWLPPIGPVHLFGFYQFALDDRSTSRRVWGGRAESEIVSGWMLGANYRADIAAAADMGPCPGVDCATGSGFSVDLDGNIGPGLALTLTYGNYTQTGDVARDYYVAEVAFDLKELAGMGLHPVLTFSYKDLAPYTIPGADGTVPQGGFQTPDDLKLFNINDNLTAVGTRLELELLSNVAFFALGEWGAYKDSGPTYQVYSAGLEFSFPDNITVKVTYNAYTVAGGSVTTSPVSETDLSNATVYQVEFTKTW</sequence>
<feature type="chain" id="PRO_5021873738" description="Porin" evidence="1">
    <location>
        <begin position="32"/>
        <end position="421"/>
    </location>
</feature>
<evidence type="ECO:0000313" key="2">
    <source>
        <dbReference type="EMBL" id="TMJ13203.1"/>
    </source>
</evidence>
<name>A0A537LYU5_9BACT</name>
<organism evidence="2 3">
    <name type="scientific">Candidatus Segetimicrobium genomatis</name>
    <dbReference type="NCBI Taxonomy" id="2569760"/>
    <lineage>
        <taxon>Bacteria</taxon>
        <taxon>Bacillati</taxon>
        <taxon>Candidatus Sysuimicrobiota</taxon>
        <taxon>Candidatus Sysuimicrobiia</taxon>
        <taxon>Candidatus Sysuimicrobiales</taxon>
        <taxon>Candidatus Segetimicrobiaceae</taxon>
        <taxon>Candidatus Segetimicrobium</taxon>
    </lineage>
</organism>
<keyword evidence="1" id="KW-0732">Signal</keyword>
<gene>
    <name evidence="2" type="ORF">E6H02_05405</name>
</gene>
<reference evidence="2 3" key="1">
    <citation type="journal article" date="2019" name="Nat. Microbiol.">
        <title>Mediterranean grassland soil C-N compound turnover is dependent on rainfall and depth, and is mediated by genomically divergent microorganisms.</title>
        <authorList>
            <person name="Diamond S."/>
            <person name="Andeer P.F."/>
            <person name="Li Z."/>
            <person name="Crits-Christoph A."/>
            <person name="Burstein D."/>
            <person name="Anantharaman K."/>
            <person name="Lane K.R."/>
            <person name="Thomas B.C."/>
            <person name="Pan C."/>
            <person name="Northen T.R."/>
            <person name="Banfield J.F."/>
        </authorList>
    </citation>
    <scope>NUCLEOTIDE SEQUENCE [LARGE SCALE GENOMIC DNA]</scope>
    <source>
        <strain evidence="2">NP_5</strain>
    </source>
</reference>
<accession>A0A537LYU5</accession>
<protein>
    <recommendedName>
        <fullName evidence="4">Porin</fullName>
    </recommendedName>
</protein>
<evidence type="ECO:0008006" key="4">
    <source>
        <dbReference type="Google" id="ProtNLM"/>
    </source>
</evidence>
<dbReference type="EMBL" id="VBAM01000165">
    <property type="protein sequence ID" value="TMJ13203.1"/>
    <property type="molecule type" value="Genomic_DNA"/>
</dbReference>